<keyword evidence="11 14" id="KW-0460">Magnesium</keyword>
<dbReference type="AlphaFoldDB" id="A0AA37BPI7"/>
<keyword evidence="10 14" id="KW-0067">ATP-binding</keyword>
<dbReference type="GO" id="GO:0004478">
    <property type="term" value="F:methionine adenosyltransferase activity"/>
    <property type="evidence" value="ECO:0007669"/>
    <property type="project" value="UniProtKB-UniRule"/>
</dbReference>
<comment type="function">
    <text evidence="2 14">Catalyzes the formation of S-adenosylmethionine from methionine and ATP.</text>
</comment>
<evidence type="ECO:0000256" key="8">
    <source>
        <dbReference type="ARBA" id="ARBA00022679"/>
    </source>
</evidence>
<dbReference type="PANTHER" id="PTHR36697">
    <property type="entry name" value="S-ADENOSYLMETHIONINE SYNTHASE"/>
    <property type="match status" value="1"/>
</dbReference>
<keyword evidence="7 14" id="KW-0554">One-carbon metabolism</keyword>
<dbReference type="InterPro" id="IPR027790">
    <property type="entry name" value="AdoMet_synthase_2_family"/>
</dbReference>
<comment type="pathway">
    <text evidence="3 14">Amino-acid biosynthesis; S-adenosyl-L-methionine biosynthesis; S-adenosyl-L-methionine from L-methionine: step 1/1.</text>
</comment>
<dbReference type="GO" id="GO:0006556">
    <property type="term" value="P:S-adenosylmethionine biosynthetic process"/>
    <property type="evidence" value="ECO:0007669"/>
    <property type="project" value="UniProtKB-UniRule"/>
</dbReference>
<dbReference type="NCBIfam" id="NF003366">
    <property type="entry name" value="PRK04439.1-5"/>
    <property type="match status" value="1"/>
</dbReference>
<evidence type="ECO:0000256" key="11">
    <source>
        <dbReference type="ARBA" id="ARBA00022842"/>
    </source>
</evidence>
<evidence type="ECO:0000256" key="6">
    <source>
        <dbReference type="ARBA" id="ARBA00020319"/>
    </source>
</evidence>
<organism evidence="15 16">
    <name type="scientific">Thermogymnomonas acidicola</name>
    <dbReference type="NCBI Taxonomy" id="399579"/>
    <lineage>
        <taxon>Archaea</taxon>
        <taxon>Methanobacteriati</taxon>
        <taxon>Thermoplasmatota</taxon>
        <taxon>Thermoplasmata</taxon>
        <taxon>Thermoplasmatales</taxon>
        <taxon>Thermogymnomonas</taxon>
    </lineage>
</organism>
<proteinExistence type="inferred from homology"/>
<dbReference type="HAMAP" id="MF_00136">
    <property type="entry name" value="S_AdoMet_synth2"/>
    <property type="match status" value="1"/>
</dbReference>
<evidence type="ECO:0000256" key="4">
    <source>
        <dbReference type="ARBA" id="ARBA00009691"/>
    </source>
</evidence>
<comment type="caution">
    <text evidence="15">The sequence shown here is derived from an EMBL/GenBank/DDBJ whole genome shotgun (WGS) entry which is preliminary data.</text>
</comment>
<keyword evidence="16" id="KW-1185">Reference proteome</keyword>
<protein>
    <recommendedName>
        <fullName evidence="6 14">S-adenosylmethionine synthase</fullName>
        <shortName evidence="14">AdoMet synthase</shortName>
        <ecNumber evidence="5 14">2.5.1.6</ecNumber>
    </recommendedName>
    <alternativeName>
        <fullName evidence="12 14">Methionine adenosyltransferase</fullName>
    </alternativeName>
</protein>
<evidence type="ECO:0000256" key="9">
    <source>
        <dbReference type="ARBA" id="ARBA00022741"/>
    </source>
</evidence>
<dbReference type="Gene3D" id="3.30.300.280">
    <property type="entry name" value="S-adenosylmethionine synthetase, C-terminal domain"/>
    <property type="match status" value="1"/>
</dbReference>
<comment type="catalytic activity">
    <reaction evidence="13 14">
        <text>L-methionine + ATP + H2O = S-adenosyl-L-methionine + phosphate + diphosphate</text>
        <dbReference type="Rhea" id="RHEA:21080"/>
        <dbReference type="ChEBI" id="CHEBI:15377"/>
        <dbReference type="ChEBI" id="CHEBI:30616"/>
        <dbReference type="ChEBI" id="CHEBI:33019"/>
        <dbReference type="ChEBI" id="CHEBI:43474"/>
        <dbReference type="ChEBI" id="CHEBI:57844"/>
        <dbReference type="ChEBI" id="CHEBI:59789"/>
        <dbReference type="EC" id="2.5.1.6"/>
    </reaction>
</comment>
<comment type="cofactor">
    <cofactor evidence="1 14">
        <name>Mg(2+)</name>
        <dbReference type="ChEBI" id="CHEBI:18420"/>
    </cofactor>
</comment>
<evidence type="ECO:0000256" key="3">
    <source>
        <dbReference type="ARBA" id="ARBA00005224"/>
    </source>
</evidence>
<dbReference type="NCBIfam" id="NF003364">
    <property type="entry name" value="PRK04439.1-3"/>
    <property type="match status" value="1"/>
</dbReference>
<feature type="binding site" evidence="14">
    <location>
        <begin position="136"/>
        <end position="141"/>
    </location>
    <ligand>
        <name>ATP</name>
        <dbReference type="ChEBI" id="CHEBI:30616"/>
    </ligand>
</feature>
<dbReference type="GO" id="GO:0005524">
    <property type="term" value="F:ATP binding"/>
    <property type="evidence" value="ECO:0007669"/>
    <property type="project" value="UniProtKB-UniRule"/>
</dbReference>
<dbReference type="EC" id="2.5.1.6" evidence="5 14"/>
<dbReference type="RefSeq" id="WP_188679465.1">
    <property type="nucleotide sequence ID" value="NZ_BMNY01000001.1"/>
</dbReference>
<evidence type="ECO:0000256" key="1">
    <source>
        <dbReference type="ARBA" id="ARBA00001946"/>
    </source>
</evidence>
<dbReference type="Gene3D" id="3.30.300.10">
    <property type="match status" value="1"/>
</dbReference>
<keyword evidence="8 14" id="KW-0808">Transferase</keyword>
<reference evidence="15" key="2">
    <citation type="submission" date="2022-09" db="EMBL/GenBank/DDBJ databases">
        <authorList>
            <person name="Sun Q."/>
            <person name="Ohkuma M."/>
        </authorList>
    </citation>
    <scope>NUCLEOTIDE SEQUENCE</scope>
    <source>
        <strain evidence="15">JCM 13583</strain>
    </source>
</reference>
<evidence type="ECO:0000256" key="2">
    <source>
        <dbReference type="ARBA" id="ARBA00003775"/>
    </source>
</evidence>
<evidence type="ECO:0000313" key="15">
    <source>
        <dbReference type="EMBL" id="GGM66958.1"/>
    </source>
</evidence>
<gene>
    <name evidence="14" type="primary">mat</name>
    <name evidence="15" type="ORF">GCM10007108_01390</name>
</gene>
<dbReference type="GO" id="GO:0000287">
    <property type="term" value="F:magnesium ion binding"/>
    <property type="evidence" value="ECO:0007669"/>
    <property type="project" value="UniProtKB-UniRule"/>
</dbReference>
<evidence type="ECO:0000256" key="14">
    <source>
        <dbReference type="HAMAP-Rule" id="MF_00136"/>
    </source>
</evidence>
<dbReference type="InterPro" id="IPR042544">
    <property type="entry name" value="AdoMet_synthase_3"/>
</dbReference>
<evidence type="ECO:0000256" key="10">
    <source>
        <dbReference type="ARBA" id="ARBA00022840"/>
    </source>
</evidence>
<dbReference type="GO" id="GO:0006730">
    <property type="term" value="P:one-carbon metabolic process"/>
    <property type="evidence" value="ECO:0007669"/>
    <property type="project" value="UniProtKB-KW"/>
</dbReference>
<evidence type="ECO:0000256" key="7">
    <source>
        <dbReference type="ARBA" id="ARBA00022563"/>
    </source>
</evidence>
<dbReference type="EMBL" id="BMNY01000001">
    <property type="protein sequence ID" value="GGM66958.1"/>
    <property type="molecule type" value="Genomic_DNA"/>
</dbReference>
<dbReference type="Pfam" id="PF01941">
    <property type="entry name" value="AdoMet_Synthase"/>
    <property type="match status" value="1"/>
</dbReference>
<keyword evidence="9 14" id="KW-0547">Nucleotide-binding</keyword>
<accession>A0AA37BPI7</accession>
<evidence type="ECO:0000313" key="16">
    <source>
        <dbReference type="Proteomes" id="UP000632195"/>
    </source>
</evidence>
<dbReference type="PANTHER" id="PTHR36697:SF1">
    <property type="entry name" value="S-ADENOSYLMETHIONINE SYNTHASE"/>
    <property type="match status" value="1"/>
</dbReference>
<evidence type="ECO:0000256" key="12">
    <source>
        <dbReference type="ARBA" id="ARBA00032151"/>
    </source>
</evidence>
<dbReference type="InterPro" id="IPR002795">
    <property type="entry name" value="S-AdoMet_synthetase_arc"/>
</dbReference>
<dbReference type="Proteomes" id="UP000632195">
    <property type="component" value="Unassembled WGS sequence"/>
</dbReference>
<name>A0AA37BPI7_9ARCH</name>
<evidence type="ECO:0000256" key="13">
    <source>
        <dbReference type="ARBA" id="ARBA00048344"/>
    </source>
</evidence>
<sequence length="401" mass="44451">MERNITVEKINQTKTSAREVEIVERKGIGHPDSVADGIAEAVSRALSKYYIEHYGRILHHNTDQVEVVGGQAAPKFGGGMVLEPTYILLSGRATTKVNEDRIPYKSIATKATKEYLRSNFKHLDMDADVMIDCRIGQGSVDLRAVYDTQRLKANDTSFGVGFAPFTDTENLVLATEKFINGPAVKSKLPAIGYDVKVMGFRQRDVINLTIAAAFVDKYVRDSSEYFSIKEELKTMVEDNASKITDKEVRVYINTADKDETGIVSHYLTVTGLSMENGDDGSVGRGNRVTGLITPYRPMSMEAAAGKNPVTHVGKLYNVLANLIAQDIIKEHGGDVEEVLVRIVSQIGRRVDDPHVANIQVIYDDNVDPSKHKNDIRNIADQRLERIGDLTQMFVEGKISVF</sequence>
<comment type="similarity">
    <text evidence="4 14">Belongs to the AdoMet synthase 2 family.</text>
</comment>
<reference evidence="15" key="1">
    <citation type="journal article" date="2014" name="Int. J. Syst. Evol. Microbiol.">
        <title>Complete genome sequence of Corynebacterium casei LMG S-19264T (=DSM 44701T), isolated from a smear-ripened cheese.</title>
        <authorList>
            <consortium name="US DOE Joint Genome Institute (JGI-PGF)"/>
            <person name="Walter F."/>
            <person name="Albersmeier A."/>
            <person name="Kalinowski J."/>
            <person name="Ruckert C."/>
        </authorList>
    </citation>
    <scope>NUCLEOTIDE SEQUENCE</scope>
    <source>
        <strain evidence="15">JCM 13583</strain>
    </source>
</reference>
<evidence type="ECO:0000256" key="5">
    <source>
        <dbReference type="ARBA" id="ARBA00012828"/>
    </source>
</evidence>